<comment type="subcellular location">
    <subcellularLocation>
        <location evidence="2">Membrane</location>
    </subcellularLocation>
</comment>
<dbReference type="InterPro" id="IPR003594">
    <property type="entry name" value="HATPase_dom"/>
</dbReference>
<dbReference type="Pfam" id="PF00512">
    <property type="entry name" value="HisKA"/>
    <property type="match status" value="1"/>
</dbReference>
<evidence type="ECO:0000256" key="4">
    <source>
        <dbReference type="ARBA" id="ARBA00022553"/>
    </source>
</evidence>
<evidence type="ECO:0000256" key="11">
    <source>
        <dbReference type="SAM" id="Phobius"/>
    </source>
</evidence>
<feature type="transmembrane region" description="Helical" evidence="11">
    <location>
        <begin position="14"/>
        <end position="36"/>
    </location>
</feature>
<dbReference type="InterPro" id="IPR006059">
    <property type="entry name" value="SBP"/>
</dbReference>
<dbReference type="Pfam" id="PF02518">
    <property type="entry name" value="HATPase_c"/>
    <property type="match status" value="1"/>
</dbReference>
<evidence type="ECO:0000256" key="10">
    <source>
        <dbReference type="ARBA" id="ARBA00023136"/>
    </source>
</evidence>
<dbReference type="Gene3D" id="3.40.190.10">
    <property type="entry name" value="Periplasmic binding protein-like II"/>
    <property type="match status" value="2"/>
</dbReference>
<dbReference type="InterPro" id="IPR004358">
    <property type="entry name" value="Sig_transdc_His_kin-like_C"/>
</dbReference>
<dbReference type="Proteomes" id="UP000243859">
    <property type="component" value="Unassembled WGS sequence"/>
</dbReference>
<dbReference type="InterPro" id="IPR013727">
    <property type="entry name" value="2CSK_N"/>
</dbReference>
<reference evidence="14 15" key="1">
    <citation type="submission" date="2018-04" db="EMBL/GenBank/DDBJ databases">
        <title>Genomic Encyclopedia of Archaeal and Bacterial Type Strains, Phase II (KMG-II): from individual species to whole genera.</title>
        <authorList>
            <person name="Goeker M."/>
        </authorList>
    </citation>
    <scope>NUCLEOTIDE SEQUENCE [LARGE SCALE GENOMIC DNA]</scope>
    <source>
        <strain evidence="14 15">DSM 18064</strain>
    </source>
</reference>
<dbReference type="SUPFAM" id="SSF53850">
    <property type="entry name" value="Periplasmic binding protein-like II"/>
    <property type="match status" value="1"/>
</dbReference>
<dbReference type="SUPFAM" id="SSF47384">
    <property type="entry name" value="Homodimeric domain of signal transducing histidine kinase"/>
    <property type="match status" value="1"/>
</dbReference>
<dbReference type="PANTHER" id="PTHR45436:SF1">
    <property type="entry name" value="SENSOR PROTEIN QSEC"/>
    <property type="match status" value="1"/>
</dbReference>
<dbReference type="PANTHER" id="PTHR45436">
    <property type="entry name" value="SENSOR HISTIDINE KINASE YKOH"/>
    <property type="match status" value="1"/>
</dbReference>
<dbReference type="InterPro" id="IPR005467">
    <property type="entry name" value="His_kinase_dom"/>
</dbReference>
<comment type="caution">
    <text evidence="14">The sequence shown here is derived from an EMBL/GenBank/DDBJ whole genome shotgun (WGS) entry which is preliminary data.</text>
</comment>
<evidence type="ECO:0000259" key="13">
    <source>
        <dbReference type="PROSITE" id="PS50885"/>
    </source>
</evidence>
<feature type="transmembrane region" description="Helical" evidence="11">
    <location>
        <begin position="163"/>
        <end position="188"/>
    </location>
</feature>
<dbReference type="PRINTS" id="PR00344">
    <property type="entry name" value="BCTRLSENSOR"/>
</dbReference>
<dbReference type="SUPFAM" id="SSF55874">
    <property type="entry name" value="ATPase domain of HSP90 chaperone/DNA topoisomerase II/histidine kinase"/>
    <property type="match status" value="1"/>
</dbReference>
<dbReference type="SMART" id="SM00387">
    <property type="entry name" value="HATPase_c"/>
    <property type="match status" value="1"/>
</dbReference>
<protein>
    <recommendedName>
        <fullName evidence="3">histidine kinase</fullName>
        <ecNumber evidence="3">2.7.13.3</ecNumber>
    </recommendedName>
</protein>
<gene>
    <name evidence="14" type="ORF">C8N32_1327</name>
</gene>
<accession>A0A2T5BNI5</accession>
<keyword evidence="9" id="KW-0902">Two-component regulatory system</keyword>
<evidence type="ECO:0000256" key="8">
    <source>
        <dbReference type="ARBA" id="ARBA00022989"/>
    </source>
</evidence>
<dbReference type="Pfam" id="PF13416">
    <property type="entry name" value="SBP_bac_8"/>
    <property type="match status" value="1"/>
</dbReference>
<evidence type="ECO:0000313" key="15">
    <source>
        <dbReference type="Proteomes" id="UP000243859"/>
    </source>
</evidence>
<dbReference type="SMART" id="SM00388">
    <property type="entry name" value="HisKA"/>
    <property type="match status" value="1"/>
</dbReference>
<evidence type="ECO:0000256" key="9">
    <source>
        <dbReference type="ARBA" id="ARBA00023012"/>
    </source>
</evidence>
<dbReference type="EC" id="2.7.13.3" evidence="3"/>
<dbReference type="CDD" id="cd00082">
    <property type="entry name" value="HisKA"/>
    <property type="match status" value="1"/>
</dbReference>
<sequence>MMTDASGHSLQRRLLVSMAAGFAVFLVLMSILLWTYSRAAADRTHDLPLAGAALAILERISVGPDGATVDLPNSAMDILSLNPVDRVQYRVFVPGQREITGTADLPVPADATPSASPVFYDADYQGAAFRFVLQGRPFISPDGRQWVAVQVGQTVESRTTQQLFFFAAGLAGLAVLSLIGLGFVWVAIRTSLSPLRQIAHDLAQREPADLALVEGSPPREVRNLFDAINGFITRLRRSRALTETFIADVAHQTRTSLSALQGHLSLAADAEDPGQMRSRLVKAERQAAHTVRLTNQLLANAMVIHRSDRTSLRPLALKPLVRDTLAESLRESRMRDISLSFVGDEIGAGEDIIEGDTLSIREALRNLIENAVRHGPPDNTITITLNGTEQSVRLSVEDAGPGIADADLPKATERFTSLSDKTKGSGLGLSIVKAVAQGHSADMRLGRSSLGGLEVTLIFRRIVPILLLVSGAVFAGDTGAAQTLVIHSATDTPAMQPLIDAFEVRNPGVDVAYVEFQTVALHQSMLRPETIGKPDLVISSAMDLQVNLVNRGLARRIRLAPGIAPPPWASWRSELFGFTFEPAIVVYDKRAISKRELPTSHRDLATFVRENEERFRGRIGSYNIRDSGVGYLYATQDSLQGPQALRLFEILGRTGMKTYCCTSDMVAATARGELAFAFNIIGTYAASLAETSPHLGLHFFEDYNLVMSRTAFVPKDAKNPDLAAAFIGFLLSEDGQRIILKDTPLLPLTPAPEPTSSFERQIRDQRGAFLPIRLTPGLLTYLDDLKRREFLSAWETSLRRDRRSSSSLLEPSAR</sequence>
<dbReference type="InterPro" id="IPR003660">
    <property type="entry name" value="HAMP_dom"/>
</dbReference>
<dbReference type="CDD" id="cd00075">
    <property type="entry name" value="HATPase"/>
    <property type="match status" value="1"/>
</dbReference>
<keyword evidence="7 14" id="KW-0418">Kinase</keyword>
<feature type="domain" description="HAMP" evidence="13">
    <location>
        <begin position="189"/>
        <end position="240"/>
    </location>
</feature>
<evidence type="ECO:0000256" key="3">
    <source>
        <dbReference type="ARBA" id="ARBA00012438"/>
    </source>
</evidence>
<keyword evidence="10 11" id="KW-0472">Membrane</keyword>
<evidence type="ECO:0000256" key="2">
    <source>
        <dbReference type="ARBA" id="ARBA00004370"/>
    </source>
</evidence>
<dbReference type="EMBL" id="QAAA01000032">
    <property type="protein sequence ID" value="PTN00543.1"/>
    <property type="molecule type" value="Genomic_DNA"/>
</dbReference>
<name>A0A2T5BNI5_9RHOB</name>
<dbReference type="PROSITE" id="PS50109">
    <property type="entry name" value="HIS_KIN"/>
    <property type="match status" value="1"/>
</dbReference>
<evidence type="ECO:0000259" key="12">
    <source>
        <dbReference type="PROSITE" id="PS50109"/>
    </source>
</evidence>
<dbReference type="InterPro" id="IPR050428">
    <property type="entry name" value="TCS_sensor_his_kinase"/>
</dbReference>
<feature type="domain" description="Histidine kinase" evidence="12">
    <location>
        <begin position="248"/>
        <end position="463"/>
    </location>
</feature>
<dbReference type="InterPro" id="IPR036097">
    <property type="entry name" value="HisK_dim/P_sf"/>
</dbReference>
<evidence type="ECO:0000256" key="1">
    <source>
        <dbReference type="ARBA" id="ARBA00000085"/>
    </source>
</evidence>
<evidence type="ECO:0000256" key="7">
    <source>
        <dbReference type="ARBA" id="ARBA00022777"/>
    </source>
</evidence>
<keyword evidence="5" id="KW-0808">Transferase</keyword>
<dbReference type="GO" id="GO:0000155">
    <property type="term" value="F:phosphorelay sensor kinase activity"/>
    <property type="evidence" value="ECO:0007669"/>
    <property type="project" value="InterPro"/>
</dbReference>
<keyword evidence="6 11" id="KW-0812">Transmembrane</keyword>
<evidence type="ECO:0000256" key="6">
    <source>
        <dbReference type="ARBA" id="ARBA00022692"/>
    </source>
</evidence>
<organism evidence="14 15">
    <name type="scientific">Rhodovulum imhoffii</name>
    <dbReference type="NCBI Taxonomy" id="365340"/>
    <lineage>
        <taxon>Bacteria</taxon>
        <taxon>Pseudomonadati</taxon>
        <taxon>Pseudomonadota</taxon>
        <taxon>Alphaproteobacteria</taxon>
        <taxon>Rhodobacterales</taxon>
        <taxon>Paracoccaceae</taxon>
        <taxon>Rhodovulum</taxon>
    </lineage>
</organism>
<keyword evidence="4" id="KW-0597">Phosphoprotein</keyword>
<dbReference type="PROSITE" id="PS50885">
    <property type="entry name" value="HAMP"/>
    <property type="match status" value="1"/>
</dbReference>
<dbReference type="InterPro" id="IPR036890">
    <property type="entry name" value="HATPase_C_sf"/>
</dbReference>
<evidence type="ECO:0000256" key="5">
    <source>
        <dbReference type="ARBA" id="ARBA00022679"/>
    </source>
</evidence>
<keyword evidence="8 11" id="KW-1133">Transmembrane helix</keyword>
<dbReference type="InterPro" id="IPR003661">
    <property type="entry name" value="HisK_dim/P_dom"/>
</dbReference>
<dbReference type="AlphaFoldDB" id="A0A2T5BNI5"/>
<dbReference type="GO" id="GO:0005886">
    <property type="term" value="C:plasma membrane"/>
    <property type="evidence" value="ECO:0007669"/>
    <property type="project" value="TreeGrafter"/>
</dbReference>
<dbReference type="Gene3D" id="1.10.287.130">
    <property type="match status" value="1"/>
</dbReference>
<keyword evidence="15" id="KW-1185">Reference proteome</keyword>
<evidence type="ECO:0000313" key="14">
    <source>
        <dbReference type="EMBL" id="PTN00543.1"/>
    </source>
</evidence>
<dbReference type="Gene3D" id="3.30.565.10">
    <property type="entry name" value="Histidine kinase-like ATPase, C-terminal domain"/>
    <property type="match status" value="1"/>
</dbReference>
<proteinExistence type="predicted"/>
<dbReference type="Pfam" id="PF08521">
    <property type="entry name" value="2CSK_N"/>
    <property type="match status" value="1"/>
</dbReference>
<comment type="catalytic activity">
    <reaction evidence="1">
        <text>ATP + protein L-histidine = ADP + protein N-phospho-L-histidine.</text>
        <dbReference type="EC" id="2.7.13.3"/>
    </reaction>
</comment>